<dbReference type="SUPFAM" id="SSF56801">
    <property type="entry name" value="Acetyl-CoA synthetase-like"/>
    <property type="match status" value="1"/>
</dbReference>
<dbReference type="GO" id="GO:0030182">
    <property type="term" value="P:neuron differentiation"/>
    <property type="evidence" value="ECO:0007669"/>
    <property type="project" value="TreeGrafter"/>
</dbReference>
<keyword evidence="3" id="KW-0547">Nucleotide-binding</keyword>
<dbReference type="GO" id="GO:0005783">
    <property type="term" value="C:endoplasmic reticulum"/>
    <property type="evidence" value="ECO:0007669"/>
    <property type="project" value="TreeGrafter"/>
</dbReference>
<dbReference type="InterPro" id="IPR020845">
    <property type="entry name" value="AMP-binding_CS"/>
</dbReference>
<evidence type="ECO:0000256" key="4">
    <source>
        <dbReference type="ARBA" id="ARBA00022832"/>
    </source>
</evidence>
<name>A0AAD9UF66_RIDPI</name>
<comment type="similarity">
    <text evidence="1">Belongs to the ATP-dependent AMP-binding enzyme family.</text>
</comment>
<sequence length="712" mass="79838">MQSVVISISTSIIKGLLYVYDTVCCIPDYLIRGGPEKVMISSRIKARPLENDGGAPYRSVDCFDHLTTSPFPDCVTLDDLFKRAVRRFGPQNCFGTREVLREEEKLQENGKRFKKLMLGQYHWMNFDEVNQRVDSFGQGLMALGLQPRQYVLIFAETRAEWMVAVQAAFRYNFPVVTLYATLGDEAIVHGINESQVEYVVTSMELIGKFKTLLKEMRTVRHVIYMDHMEEGKKMDKEDFPNNVQIHAMSSVQQLGALPVNQHPTIIKPVREDIAVIMYTSGSTGQPKGVMMTHRNLMCGLSGQIQRVTGLGPADIYIGYLPLAHVLELTCEISCNAYGVPIGYSSAQTLTDQSSKIMKGCKGDACELRPTLMAAVPLIMDRLYKAVWMKVNEGSKLKKALFTLAYDYKARNLKRGYDTPRCDKLVFQKIRDILGGRVRLMLSGGAPLSPDTQCFMNVCFCCSVSQGYGLTETCGAGTVQETTDISLGRCGSPLWCNQVRLTDWVEGGYTTKDKPYPRGEIMIGGGNVALGYYKQPEKTAADFIDIDGMRWFCTGDIGQWQPDGCLQIIDRKKDLVKLQVGEYVALSKVETVLKLCNLVDNVCAYADSAKMFSVCLVVPNDKSLVALARRIGITVAIDNWQQLCDNLHVEKAVLLELQNYGRKGKLANYEIPQRVKLCTELWTPDTGLVTAAFKLKRKQIQTHYESDINRMYA</sequence>
<dbReference type="AlphaFoldDB" id="A0AAD9UF66"/>
<dbReference type="InterPro" id="IPR042099">
    <property type="entry name" value="ANL_N_sf"/>
</dbReference>
<accession>A0AAD9UF66</accession>
<evidence type="ECO:0000256" key="2">
    <source>
        <dbReference type="ARBA" id="ARBA00022598"/>
    </source>
</evidence>
<dbReference type="GO" id="GO:0005886">
    <property type="term" value="C:plasma membrane"/>
    <property type="evidence" value="ECO:0007669"/>
    <property type="project" value="TreeGrafter"/>
</dbReference>
<proteinExistence type="inferred from homology"/>
<evidence type="ECO:0000256" key="7">
    <source>
        <dbReference type="ARBA" id="ARBA00036813"/>
    </source>
</evidence>
<evidence type="ECO:0000256" key="5">
    <source>
        <dbReference type="ARBA" id="ARBA00022840"/>
    </source>
</evidence>
<comment type="catalytic activity">
    <reaction evidence="7">
        <text>a long-chain fatty acid + ATP + CoA = a long-chain fatty acyl-CoA + AMP + diphosphate</text>
        <dbReference type="Rhea" id="RHEA:15421"/>
        <dbReference type="ChEBI" id="CHEBI:30616"/>
        <dbReference type="ChEBI" id="CHEBI:33019"/>
        <dbReference type="ChEBI" id="CHEBI:57287"/>
        <dbReference type="ChEBI" id="CHEBI:57560"/>
        <dbReference type="ChEBI" id="CHEBI:83139"/>
        <dbReference type="ChEBI" id="CHEBI:456215"/>
        <dbReference type="EC" id="6.2.1.3"/>
    </reaction>
</comment>
<evidence type="ECO:0000313" key="10">
    <source>
        <dbReference type="Proteomes" id="UP001209878"/>
    </source>
</evidence>
<dbReference type="PANTHER" id="PTHR43272">
    <property type="entry name" value="LONG-CHAIN-FATTY-ACID--COA LIGASE"/>
    <property type="match status" value="1"/>
</dbReference>
<comment type="caution">
    <text evidence="9">The sequence shown here is derived from an EMBL/GenBank/DDBJ whole genome shotgun (WGS) entry which is preliminary data.</text>
</comment>
<dbReference type="GO" id="GO:0005811">
    <property type="term" value="C:lipid droplet"/>
    <property type="evidence" value="ECO:0007669"/>
    <property type="project" value="TreeGrafter"/>
</dbReference>
<evidence type="ECO:0000259" key="8">
    <source>
        <dbReference type="Pfam" id="PF00501"/>
    </source>
</evidence>
<keyword evidence="5" id="KW-0067">ATP-binding</keyword>
<dbReference type="InterPro" id="IPR020459">
    <property type="entry name" value="AMP-binding"/>
</dbReference>
<evidence type="ECO:0000256" key="1">
    <source>
        <dbReference type="ARBA" id="ARBA00006432"/>
    </source>
</evidence>
<dbReference type="EC" id="6.2.1.3" evidence="6"/>
<dbReference type="PROSITE" id="PS00455">
    <property type="entry name" value="AMP_BINDING"/>
    <property type="match status" value="1"/>
</dbReference>
<evidence type="ECO:0000313" key="9">
    <source>
        <dbReference type="EMBL" id="KAK2187233.1"/>
    </source>
</evidence>
<keyword evidence="10" id="KW-1185">Reference proteome</keyword>
<dbReference type="PRINTS" id="PR00154">
    <property type="entry name" value="AMPBINDING"/>
</dbReference>
<dbReference type="Pfam" id="PF00501">
    <property type="entry name" value="AMP-binding"/>
    <property type="match status" value="1"/>
</dbReference>
<keyword evidence="2" id="KW-0436">Ligase</keyword>
<evidence type="ECO:0000256" key="6">
    <source>
        <dbReference type="ARBA" id="ARBA00026121"/>
    </source>
</evidence>
<dbReference type="GO" id="GO:0005524">
    <property type="term" value="F:ATP binding"/>
    <property type="evidence" value="ECO:0007669"/>
    <property type="project" value="UniProtKB-KW"/>
</dbReference>
<dbReference type="GO" id="GO:0035336">
    <property type="term" value="P:long-chain fatty-acyl-CoA metabolic process"/>
    <property type="evidence" value="ECO:0007669"/>
    <property type="project" value="TreeGrafter"/>
</dbReference>
<dbReference type="GO" id="GO:0004467">
    <property type="term" value="F:long-chain fatty acid-CoA ligase activity"/>
    <property type="evidence" value="ECO:0007669"/>
    <property type="project" value="UniProtKB-EC"/>
</dbReference>
<dbReference type="Proteomes" id="UP001209878">
    <property type="component" value="Unassembled WGS sequence"/>
</dbReference>
<evidence type="ECO:0000256" key="3">
    <source>
        <dbReference type="ARBA" id="ARBA00022741"/>
    </source>
</evidence>
<dbReference type="EMBL" id="JAODUO010000173">
    <property type="protein sequence ID" value="KAK2187233.1"/>
    <property type="molecule type" value="Genomic_DNA"/>
</dbReference>
<keyword evidence="4" id="KW-0443">Lipid metabolism</keyword>
<reference evidence="9" key="1">
    <citation type="journal article" date="2023" name="Mol. Biol. Evol.">
        <title>Third-Generation Sequencing Reveals the Adaptive Role of the Epigenome in Three Deep-Sea Polychaetes.</title>
        <authorList>
            <person name="Perez M."/>
            <person name="Aroh O."/>
            <person name="Sun Y."/>
            <person name="Lan Y."/>
            <person name="Juniper S.K."/>
            <person name="Young C.R."/>
            <person name="Angers B."/>
            <person name="Qian P.Y."/>
        </authorList>
    </citation>
    <scope>NUCLEOTIDE SEQUENCE</scope>
    <source>
        <strain evidence="9">R07B-5</strain>
    </source>
</reference>
<feature type="domain" description="AMP-dependent synthetase/ligase" evidence="8">
    <location>
        <begin position="119"/>
        <end position="532"/>
    </location>
</feature>
<keyword evidence="4" id="KW-0276">Fatty acid metabolism</keyword>
<dbReference type="PANTHER" id="PTHR43272:SF83">
    <property type="entry name" value="ACYL-COA SYNTHETASE LONG-CHAIN, ISOFORM J"/>
    <property type="match status" value="1"/>
</dbReference>
<protein>
    <recommendedName>
        <fullName evidence="6">long-chain-fatty-acid--CoA ligase</fullName>
        <ecNumber evidence="6">6.2.1.3</ecNumber>
    </recommendedName>
</protein>
<dbReference type="Gene3D" id="3.40.50.12780">
    <property type="entry name" value="N-terminal domain of ligase-like"/>
    <property type="match status" value="1"/>
</dbReference>
<dbReference type="InterPro" id="IPR000873">
    <property type="entry name" value="AMP-dep_synth/lig_dom"/>
</dbReference>
<gene>
    <name evidence="9" type="ORF">NP493_172g02027</name>
</gene>
<organism evidence="9 10">
    <name type="scientific">Ridgeia piscesae</name>
    <name type="common">Tubeworm</name>
    <dbReference type="NCBI Taxonomy" id="27915"/>
    <lineage>
        <taxon>Eukaryota</taxon>
        <taxon>Metazoa</taxon>
        <taxon>Spiralia</taxon>
        <taxon>Lophotrochozoa</taxon>
        <taxon>Annelida</taxon>
        <taxon>Polychaeta</taxon>
        <taxon>Sedentaria</taxon>
        <taxon>Canalipalpata</taxon>
        <taxon>Sabellida</taxon>
        <taxon>Siboglinidae</taxon>
        <taxon>Ridgeia</taxon>
    </lineage>
</organism>